<accession>A0A2J6QQ19</accession>
<keyword evidence="1" id="KW-0732">Signal</keyword>
<name>A0A2J6QQ19_9HELO</name>
<proteinExistence type="predicted"/>
<sequence length="304" mass="34580">MASHQLSSLLFCLLGYLVDRLTVFGFGLMNDTMVDWILYAPYLVLPGIFSADKNHRCCVGQRGIPSDLCFQIICTAITGSLESRKTTSVQGHGDQATLYLAEHAVIEGTMGTQSKKLVTVDSHAVRPSRKPLCRWIFSRHPSCLAQAPIYDDVILRQEMSIYDEMVPNQVTHLRGAPADAWKVTMQRRKEKPLIKCFPQARTASRAEINNFQSNIPMLREKTDRRDHITQDQKKLPSRTLKSWQSYVPTMQEINDRHKDIDIWDEVPGWAASPKKSILMLFLFYIPDSFLEPAGTRDIDNQGQP</sequence>
<reference evidence="2 3" key="1">
    <citation type="submission" date="2016-05" db="EMBL/GenBank/DDBJ databases">
        <title>A degradative enzymes factory behind the ericoid mycorrhizal symbiosis.</title>
        <authorList>
            <consortium name="DOE Joint Genome Institute"/>
            <person name="Martino E."/>
            <person name="Morin E."/>
            <person name="Grelet G."/>
            <person name="Kuo A."/>
            <person name="Kohler A."/>
            <person name="Daghino S."/>
            <person name="Barry K."/>
            <person name="Choi C."/>
            <person name="Cichocki N."/>
            <person name="Clum A."/>
            <person name="Copeland A."/>
            <person name="Hainaut M."/>
            <person name="Haridas S."/>
            <person name="Labutti K."/>
            <person name="Lindquist E."/>
            <person name="Lipzen A."/>
            <person name="Khouja H.-R."/>
            <person name="Murat C."/>
            <person name="Ohm R."/>
            <person name="Olson A."/>
            <person name="Spatafora J."/>
            <person name="Veneault-Fourrey C."/>
            <person name="Henrissat B."/>
            <person name="Grigoriev I."/>
            <person name="Martin F."/>
            <person name="Perotto S."/>
        </authorList>
    </citation>
    <scope>NUCLEOTIDE SEQUENCE [LARGE SCALE GENOMIC DNA]</scope>
    <source>
        <strain evidence="2 3">UAMH 7357</strain>
    </source>
</reference>
<protein>
    <submittedName>
        <fullName evidence="2">Uncharacterized protein</fullName>
    </submittedName>
</protein>
<feature type="chain" id="PRO_5014342253" evidence="1">
    <location>
        <begin position="21"/>
        <end position="304"/>
    </location>
</feature>
<dbReference type="AlphaFoldDB" id="A0A2J6QQ19"/>
<organism evidence="2 3">
    <name type="scientific">Hyaloscypha hepaticicola</name>
    <dbReference type="NCBI Taxonomy" id="2082293"/>
    <lineage>
        <taxon>Eukaryota</taxon>
        <taxon>Fungi</taxon>
        <taxon>Dikarya</taxon>
        <taxon>Ascomycota</taxon>
        <taxon>Pezizomycotina</taxon>
        <taxon>Leotiomycetes</taxon>
        <taxon>Helotiales</taxon>
        <taxon>Hyaloscyphaceae</taxon>
        <taxon>Hyaloscypha</taxon>
    </lineage>
</organism>
<evidence type="ECO:0000256" key="1">
    <source>
        <dbReference type="SAM" id="SignalP"/>
    </source>
</evidence>
<keyword evidence="3" id="KW-1185">Reference proteome</keyword>
<dbReference type="Proteomes" id="UP000235672">
    <property type="component" value="Unassembled WGS sequence"/>
</dbReference>
<dbReference type="EMBL" id="KZ613464">
    <property type="protein sequence ID" value="PMD28367.1"/>
    <property type="molecule type" value="Genomic_DNA"/>
</dbReference>
<feature type="signal peptide" evidence="1">
    <location>
        <begin position="1"/>
        <end position="20"/>
    </location>
</feature>
<evidence type="ECO:0000313" key="2">
    <source>
        <dbReference type="EMBL" id="PMD28367.1"/>
    </source>
</evidence>
<evidence type="ECO:0000313" key="3">
    <source>
        <dbReference type="Proteomes" id="UP000235672"/>
    </source>
</evidence>
<gene>
    <name evidence="2" type="ORF">NA56DRAFT_653092</name>
</gene>